<dbReference type="AlphaFoldDB" id="A0A381Y8T3"/>
<keyword evidence="2" id="KW-1003">Cell membrane</keyword>
<gene>
    <name evidence="7" type="ORF">METZ01_LOCUS125747</name>
</gene>
<dbReference type="GO" id="GO:0022857">
    <property type="term" value="F:transmembrane transporter activity"/>
    <property type="evidence" value="ECO:0007669"/>
    <property type="project" value="InterPro"/>
</dbReference>
<keyword evidence="3 6" id="KW-0812">Transmembrane</keyword>
<feature type="transmembrane region" description="Helical" evidence="6">
    <location>
        <begin position="295"/>
        <end position="312"/>
    </location>
</feature>
<dbReference type="CDD" id="cd06579">
    <property type="entry name" value="TM_PBP1_transp_AraH_like"/>
    <property type="match status" value="1"/>
</dbReference>
<keyword evidence="5 6" id="KW-0472">Membrane</keyword>
<dbReference type="Pfam" id="PF02653">
    <property type="entry name" value="BPD_transp_2"/>
    <property type="match status" value="1"/>
</dbReference>
<evidence type="ECO:0000256" key="5">
    <source>
        <dbReference type="ARBA" id="ARBA00023136"/>
    </source>
</evidence>
<feature type="transmembrane region" description="Helical" evidence="6">
    <location>
        <begin position="12"/>
        <end position="30"/>
    </location>
</feature>
<name>A0A381Y8T3_9ZZZZ</name>
<dbReference type="EMBL" id="UINC01017550">
    <property type="protein sequence ID" value="SVA72893.1"/>
    <property type="molecule type" value="Genomic_DNA"/>
</dbReference>
<feature type="transmembrane region" description="Helical" evidence="6">
    <location>
        <begin position="159"/>
        <end position="182"/>
    </location>
</feature>
<protein>
    <recommendedName>
        <fullName evidence="8">ABC transporter permease</fullName>
    </recommendedName>
</protein>
<organism evidence="7">
    <name type="scientific">marine metagenome</name>
    <dbReference type="NCBI Taxonomy" id="408172"/>
    <lineage>
        <taxon>unclassified sequences</taxon>
        <taxon>metagenomes</taxon>
        <taxon>ecological metagenomes</taxon>
    </lineage>
</organism>
<feature type="transmembrane region" description="Helical" evidence="6">
    <location>
        <begin position="211"/>
        <end position="230"/>
    </location>
</feature>
<dbReference type="PANTHER" id="PTHR32196:SF15">
    <property type="entry name" value="SUGAR ABC TRANSPORTER PERMEASE PROTEIN"/>
    <property type="match status" value="1"/>
</dbReference>
<evidence type="ECO:0000256" key="3">
    <source>
        <dbReference type="ARBA" id="ARBA00022692"/>
    </source>
</evidence>
<evidence type="ECO:0000256" key="6">
    <source>
        <dbReference type="SAM" id="Phobius"/>
    </source>
</evidence>
<feature type="transmembrane region" description="Helical" evidence="6">
    <location>
        <begin position="50"/>
        <end position="79"/>
    </location>
</feature>
<feature type="transmembrane region" description="Helical" evidence="6">
    <location>
        <begin position="91"/>
        <end position="112"/>
    </location>
</feature>
<comment type="subcellular location">
    <subcellularLocation>
        <location evidence="1">Cell membrane</location>
        <topology evidence="1">Multi-pass membrane protein</topology>
    </subcellularLocation>
</comment>
<keyword evidence="4 6" id="KW-1133">Transmembrane helix</keyword>
<evidence type="ECO:0000256" key="2">
    <source>
        <dbReference type="ARBA" id="ARBA00022475"/>
    </source>
</evidence>
<dbReference type="InterPro" id="IPR001851">
    <property type="entry name" value="ABC_transp_permease"/>
</dbReference>
<evidence type="ECO:0008006" key="8">
    <source>
        <dbReference type="Google" id="ProtNLM"/>
    </source>
</evidence>
<feature type="transmembrane region" description="Helical" evidence="6">
    <location>
        <begin position="269"/>
        <end position="289"/>
    </location>
</feature>
<sequence length="327" mass="35335">MNKLPKFIYTNQFGLLCLVIIFSIFFSLVTDGFSTRFNLYALSRVASIDIMVGLAMMVVILTGGLNLSLGALGVSAAMFGGWCMQSLGIPIIPSVFLILLFGTFLGWINGYVTVKTGVHSFIVTLATMSIYFGFMTVLTQAQSFKNLPDAFTDIGSMKLFYKYVSPLLLLSFFTGCILFYLFNFTDIGRKLIAAGANPRAAELSGISVNRMFVYCHMLSGFLAAVAGIMVTMRIGAAIPSIAGHLGFDWLLPAFLAPVLGGTLLSGGKITVFGTILGAVLVSLITNGLLLLDVGIFWVRFFLGAILLGTVLIDKARAYFTEKNMIIS</sequence>
<evidence type="ECO:0000313" key="7">
    <source>
        <dbReference type="EMBL" id="SVA72893.1"/>
    </source>
</evidence>
<evidence type="ECO:0000256" key="4">
    <source>
        <dbReference type="ARBA" id="ARBA00022989"/>
    </source>
</evidence>
<accession>A0A381Y8T3</accession>
<dbReference type="PANTHER" id="PTHR32196">
    <property type="entry name" value="ABC TRANSPORTER PERMEASE PROTEIN YPHD-RELATED-RELATED"/>
    <property type="match status" value="1"/>
</dbReference>
<reference evidence="7" key="1">
    <citation type="submission" date="2018-05" db="EMBL/GenBank/DDBJ databases">
        <authorList>
            <person name="Lanie J.A."/>
            <person name="Ng W.-L."/>
            <person name="Kazmierczak K.M."/>
            <person name="Andrzejewski T.M."/>
            <person name="Davidsen T.M."/>
            <person name="Wayne K.J."/>
            <person name="Tettelin H."/>
            <person name="Glass J.I."/>
            <person name="Rusch D."/>
            <person name="Podicherti R."/>
            <person name="Tsui H.-C.T."/>
            <person name="Winkler M.E."/>
        </authorList>
    </citation>
    <scope>NUCLEOTIDE SEQUENCE</scope>
</reference>
<dbReference type="GO" id="GO:0005886">
    <property type="term" value="C:plasma membrane"/>
    <property type="evidence" value="ECO:0007669"/>
    <property type="project" value="UniProtKB-SubCell"/>
</dbReference>
<evidence type="ECO:0000256" key="1">
    <source>
        <dbReference type="ARBA" id="ARBA00004651"/>
    </source>
</evidence>
<feature type="transmembrane region" description="Helical" evidence="6">
    <location>
        <begin position="118"/>
        <end position="138"/>
    </location>
</feature>
<proteinExistence type="predicted"/>